<dbReference type="Proteomes" id="UP000053239">
    <property type="component" value="Unassembled WGS sequence"/>
</dbReference>
<protein>
    <recommendedName>
        <fullName evidence="3">PIR Superfamily Protein</fullName>
    </recommendedName>
</protein>
<name>A0A0J9TK67_PLAVI</name>
<sequence>MDTFLYLESQLNNENEEEPEAGFCNSLDTKSDNDFQLKRTCKSFVKLFKLLKKQCGNECSTDKSKYFEFMNYWLNYKLRSIAKYDYIKTNFYKELQTKYLDSEAHSILYRKIYDIKVDTYKNMYILYKLYKIIDKIKEGTIEYKTGIVEFKTDYNNAFKQCFLETNDNLYNALEQFRKYYEKKVSYIKSCTNGECPTLPQLINKFQ</sequence>
<organism evidence="1 2">
    <name type="scientific">Plasmodium vivax North Korean</name>
    <dbReference type="NCBI Taxonomy" id="1035514"/>
    <lineage>
        <taxon>Eukaryota</taxon>
        <taxon>Sar</taxon>
        <taxon>Alveolata</taxon>
        <taxon>Apicomplexa</taxon>
        <taxon>Aconoidasida</taxon>
        <taxon>Haemosporida</taxon>
        <taxon>Plasmodiidae</taxon>
        <taxon>Plasmodium</taxon>
        <taxon>Plasmodium (Plasmodium)</taxon>
    </lineage>
</organism>
<evidence type="ECO:0000313" key="2">
    <source>
        <dbReference type="Proteomes" id="UP000053239"/>
    </source>
</evidence>
<evidence type="ECO:0008006" key="3">
    <source>
        <dbReference type="Google" id="ProtNLM"/>
    </source>
</evidence>
<dbReference type="AlphaFoldDB" id="A0A0J9TK67"/>
<dbReference type="EMBL" id="KQ235661">
    <property type="protein sequence ID" value="KMZ96110.1"/>
    <property type="molecule type" value="Genomic_DNA"/>
</dbReference>
<gene>
    <name evidence="1" type="ORF">PVNG_05878</name>
</gene>
<evidence type="ECO:0000313" key="1">
    <source>
        <dbReference type="EMBL" id="KMZ96110.1"/>
    </source>
</evidence>
<accession>A0A0J9TK67</accession>
<proteinExistence type="predicted"/>
<reference evidence="1 2" key="1">
    <citation type="submission" date="2011-09" db="EMBL/GenBank/DDBJ databases">
        <title>The Genome Sequence of Plasmodium vivax North Korean.</title>
        <authorList>
            <consortium name="The Broad Institute Genome Sequencing Platform"/>
            <consortium name="The Broad Institute Genome Sequencing Center for Infectious Disease"/>
            <person name="Neafsey D."/>
            <person name="Carlton J."/>
            <person name="Barnwell J."/>
            <person name="Collins W."/>
            <person name="Escalante A."/>
            <person name="Mullikin J."/>
            <person name="Saul A."/>
            <person name="Guigo R."/>
            <person name="Camara F."/>
            <person name="Young S.K."/>
            <person name="Zeng Q."/>
            <person name="Gargeya S."/>
            <person name="Fitzgerald M."/>
            <person name="Haas B."/>
            <person name="Abouelleil A."/>
            <person name="Alvarado L."/>
            <person name="Arachchi H.M."/>
            <person name="Berlin A."/>
            <person name="Brown A."/>
            <person name="Chapman S.B."/>
            <person name="Chen Z."/>
            <person name="Dunbar C."/>
            <person name="Freedman E."/>
            <person name="Gearin G."/>
            <person name="Gellesch M."/>
            <person name="Goldberg J."/>
            <person name="Griggs A."/>
            <person name="Gujja S."/>
            <person name="Heiman D."/>
            <person name="Howarth C."/>
            <person name="Larson L."/>
            <person name="Lui A."/>
            <person name="MacDonald P.J.P."/>
            <person name="Montmayeur A."/>
            <person name="Murphy C."/>
            <person name="Neiman D."/>
            <person name="Pearson M."/>
            <person name="Priest M."/>
            <person name="Roberts A."/>
            <person name="Saif S."/>
            <person name="Shea T."/>
            <person name="Shenoy N."/>
            <person name="Sisk P."/>
            <person name="Stolte C."/>
            <person name="Sykes S."/>
            <person name="Wortman J."/>
            <person name="Nusbaum C."/>
            <person name="Birren B."/>
        </authorList>
    </citation>
    <scope>NUCLEOTIDE SEQUENCE [LARGE SCALE GENOMIC DNA]</scope>
    <source>
        <strain evidence="1 2">North Korean</strain>
    </source>
</reference>